<organism evidence="2 3">
    <name type="scientific">Jiangella alkaliphila</name>
    <dbReference type="NCBI Taxonomy" id="419479"/>
    <lineage>
        <taxon>Bacteria</taxon>
        <taxon>Bacillati</taxon>
        <taxon>Actinomycetota</taxon>
        <taxon>Actinomycetes</taxon>
        <taxon>Jiangellales</taxon>
        <taxon>Jiangellaceae</taxon>
        <taxon>Jiangella</taxon>
    </lineage>
</organism>
<keyword evidence="3" id="KW-1185">Reference proteome</keyword>
<evidence type="ECO:0000256" key="1">
    <source>
        <dbReference type="SAM" id="Phobius"/>
    </source>
</evidence>
<feature type="transmembrane region" description="Helical" evidence="1">
    <location>
        <begin position="196"/>
        <end position="218"/>
    </location>
</feature>
<accession>A0A1H2KSF6</accession>
<gene>
    <name evidence="2" type="ORF">SAMN04488563_4205</name>
</gene>
<feature type="transmembrane region" description="Helical" evidence="1">
    <location>
        <begin position="264"/>
        <end position="283"/>
    </location>
</feature>
<dbReference type="AlphaFoldDB" id="A0A1H2KSF6"/>
<reference evidence="3" key="1">
    <citation type="submission" date="2016-10" db="EMBL/GenBank/DDBJ databases">
        <authorList>
            <person name="Varghese N."/>
            <person name="Submissions S."/>
        </authorList>
    </citation>
    <scope>NUCLEOTIDE SEQUENCE [LARGE SCALE GENOMIC DNA]</scope>
    <source>
        <strain evidence="3">DSM 45079</strain>
    </source>
</reference>
<dbReference type="EMBL" id="LT629791">
    <property type="protein sequence ID" value="SDU71563.1"/>
    <property type="molecule type" value="Genomic_DNA"/>
</dbReference>
<feature type="transmembrane region" description="Helical" evidence="1">
    <location>
        <begin position="142"/>
        <end position="160"/>
    </location>
</feature>
<proteinExistence type="predicted"/>
<feature type="transmembrane region" description="Helical" evidence="1">
    <location>
        <begin position="96"/>
        <end position="122"/>
    </location>
</feature>
<protein>
    <submittedName>
        <fullName evidence="2">Uncharacterized protein</fullName>
    </submittedName>
</protein>
<dbReference type="OrthoDB" id="5190207at2"/>
<sequence>MRGHPLRAALAGLVTMLVVAALPVQIDWADRLGRPELFGDRLRFLTVSPTLLYTERSGWPAYLTELLWAALFVALLLAACWRLATAIADDWTRPVVLALALPVLAPLTNLTALLLVNAGGLTTDAVGRGERLERILLDAQQASGHVMLVALAGTLVVLGAHTDRPWPRDPDGTVRVTAGTFLTLLRGPAPTLGRRIGLAVLAAAVAYPAMLVAGDVLAAGFEPIARVWCSGAPPGDRCADALTFPVGVTPTQPGDVLFDEGRALLLRIYAIQVFLLVFALAYFQVHTQPVRPRPATTLLTVWYAFTFAVVAHEGVVDASIGAADQPGLPGVLGLLLPPDGLAHTLFAAPAVAAGFAAVHALAARLRQRRQPSQPGVTTPAS</sequence>
<feature type="transmembrane region" description="Helical" evidence="1">
    <location>
        <begin position="295"/>
        <end position="320"/>
    </location>
</feature>
<dbReference type="STRING" id="419479.SAMN04488563_4205"/>
<feature type="transmembrane region" description="Helical" evidence="1">
    <location>
        <begin position="66"/>
        <end position="84"/>
    </location>
</feature>
<dbReference type="RefSeq" id="WP_046768489.1">
    <property type="nucleotide sequence ID" value="NZ_KQ061226.1"/>
</dbReference>
<keyword evidence="1" id="KW-0472">Membrane</keyword>
<keyword evidence="1" id="KW-1133">Transmembrane helix</keyword>
<keyword evidence="1" id="KW-0812">Transmembrane</keyword>
<evidence type="ECO:0000313" key="3">
    <source>
        <dbReference type="Proteomes" id="UP000182977"/>
    </source>
</evidence>
<evidence type="ECO:0000313" key="2">
    <source>
        <dbReference type="EMBL" id="SDU71563.1"/>
    </source>
</evidence>
<dbReference type="Proteomes" id="UP000182977">
    <property type="component" value="Chromosome I"/>
</dbReference>
<feature type="transmembrane region" description="Helical" evidence="1">
    <location>
        <begin position="340"/>
        <end position="362"/>
    </location>
</feature>
<name>A0A1H2KSF6_9ACTN</name>